<evidence type="ECO:0008006" key="4">
    <source>
        <dbReference type="Google" id="ProtNLM"/>
    </source>
</evidence>
<dbReference type="STRING" id="249408.BOO71_0000394"/>
<organism evidence="2 3">
    <name type="scientific">Deinococcus marmoris</name>
    <dbReference type="NCBI Taxonomy" id="249408"/>
    <lineage>
        <taxon>Bacteria</taxon>
        <taxon>Thermotogati</taxon>
        <taxon>Deinococcota</taxon>
        <taxon>Deinococci</taxon>
        <taxon>Deinococcales</taxon>
        <taxon>Deinococcaceae</taxon>
        <taxon>Deinococcus</taxon>
    </lineage>
</organism>
<keyword evidence="1" id="KW-0732">Signal</keyword>
<reference evidence="2 3" key="1">
    <citation type="submission" date="2017-01" db="EMBL/GenBank/DDBJ databases">
        <title>Genome Analysis of Deinococcus marmoris KOPRI26562.</title>
        <authorList>
            <person name="Kim J.H."/>
            <person name="Oh H.-M."/>
        </authorList>
    </citation>
    <scope>NUCLEOTIDE SEQUENCE [LARGE SCALE GENOMIC DNA]</scope>
    <source>
        <strain evidence="2 3">KOPRI26562</strain>
    </source>
</reference>
<dbReference type="EMBL" id="MSTI01000007">
    <property type="protein sequence ID" value="OLV20122.1"/>
    <property type="molecule type" value="Genomic_DNA"/>
</dbReference>
<keyword evidence="3" id="KW-1185">Reference proteome</keyword>
<dbReference type="PROSITE" id="PS51257">
    <property type="entry name" value="PROKAR_LIPOPROTEIN"/>
    <property type="match status" value="1"/>
</dbReference>
<dbReference type="OrthoDB" id="73964at2"/>
<protein>
    <recommendedName>
        <fullName evidence="4">Lipoprotein</fullName>
    </recommendedName>
</protein>
<evidence type="ECO:0000256" key="1">
    <source>
        <dbReference type="SAM" id="SignalP"/>
    </source>
</evidence>
<feature type="chain" id="PRO_5012211377" description="Lipoprotein" evidence="1">
    <location>
        <begin position="20"/>
        <end position="142"/>
    </location>
</feature>
<dbReference type="AlphaFoldDB" id="A0A1U7P4M9"/>
<sequence>MKYLAIILALTLSACAPVAQVLQPGEKATLTQQGLSLVVTNPGPDALTGDPSVAGDGPALNVRGVNIKPDAGAAAWCEEVKIDVGMRWRCGLPEIPFDAVRLTPLRITFVPNDASLAAQITSASLAAYRPSKGAVPVVVYAR</sequence>
<evidence type="ECO:0000313" key="3">
    <source>
        <dbReference type="Proteomes" id="UP000186607"/>
    </source>
</evidence>
<evidence type="ECO:0000313" key="2">
    <source>
        <dbReference type="EMBL" id="OLV20122.1"/>
    </source>
</evidence>
<gene>
    <name evidence="2" type="ORF">BOO71_0000394</name>
</gene>
<dbReference type="Proteomes" id="UP000186607">
    <property type="component" value="Unassembled WGS sequence"/>
</dbReference>
<accession>A0A1U7P4M9</accession>
<feature type="signal peptide" evidence="1">
    <location>
        <begin position="1"/>
        <end position="19"/>
    </location>
</feature>
<comment type="caution">
    <text evidence="2">The sequence shown here is derived from an EMBL/GenBank/DDBJ whole genome shotgun (WGS) entry which is preliminary data.</text>
</comment>
<name>A0A1U7P4M9_9DEIO</name>
<proteinExistence type="predicted"/>
<dbReference type="RefSeq" id="WP_075830079.1">
    <property type="nucleotide sequence ID" value="NZ_MSTI01000007.1"/>
</dbReference>